<dbReference type="EMBL" id="JABVXQ010000006">
    <property type="protein sequence ID" value="KAF6104368.1"/>
    <property type="molecule type" value="Genomic_DNA"/>
</dbReference>
<evidence type="ECO:0000313" key="3">
    <source>
        <dbReference type="Proteomes" id="UP000664940"/>
    </source>
</evidence>
<keyword evidence="1" id="KW-0812">Transmembrane</keyword>
<keyword evidence="1" id="KW-1133">Transmembrane helix</keyword>
<evidence type="ECO:0000256" key="1">
    <source>
        <dbReference type="SAM" id="Phobius"/>
    </source>
</evidence>
<gene>
    <name evidence="2" type="ORF">HJG60_011319</name>
</gene>
<dbReference type="AlphaFoldDB" id="A0A834A4L2"/>
<feature type="transmembrane region" description="Helical" evidence="1">
    <location>
        <begin position="94"/>
        <end position="112"/>
    </location>
</feature>
<feature type="transmembrane region" description="Helical" evidence="1">
    <location>
        <begin position="22"/>
        <end position="43"/>
    </location>
</feature>
<keyword evidence="1" id="KW-0472">Membrane</keyword>
<name>A0A834A4L2_9CHIR</name>
<comment type="caution">
    <text evidence="2">The sequence shown here is derived from an EMBL/GenBank/DDBJ whole genome shotgun (WGS) entry which is preliminary data.</text>
</comment>
<reference evidence="2 3" key="1">
    <citation type="journal article" date="2020" name="Nature">
        <title>Six reference-quality genomes reveal evolution of bat adaptations.</title>
        <authorList>
            <person name="Jebb D."/>
            <person name="Huang Z."/>
            <person name="Pippel M."/>
            <person name="Hughes G.M."/>
            <person name="Lavrichenko K."/>
            <person name="Devanna P."/>
            <person name="Winkler S."/>
            <person name="Jermiin L.S."/>
            <person name="Skirmuntt E.C."/>
            <person name="Katzourakis A."/>
            <person name="Burkitt-Gray L."/>
            <person name="Ray D.A."/>
            <person name="Sullivan K.A.M."/>
            <person name="Roscito J.G."/>
            <person name="Kirilenko B.M."/>
            <person name="Davalos L.M."/>
            <person name="Corthals A.P."/>
            <person name="Power M.L."/>
            <person name="Jones G."/>
            <person name="Ransome R.D."/>
            <person name="Dechmann D.K.N."/>
            <person name="Locatelli A.G."/>
            <person name="Puechmaille S.J."/>
            <person name="Fedrigo O."/>
            <person name="Jarvis E.D."/>
            <person name="Hiller M."/>
            <person name="Vernes S.C."/>
            <person name="Myers E.W."/>
            <person name="Teeling E.C."/>
        </authorList>
    </citation>
    <scope>NUCLEOTIDE SEQUENCE [LARGE SCALE GENOMIC DNA]</scope>
    <source>
        <strain evidence="2">Bat1K_MPI-CBG_1</strain>
    </source>
</reference>
<evidence type="ECO:0000313" key="2">
    <source>
        <dbReference type="EMBL" id="KAF6104368.1"/>
    </source>
</evidence>
<proteinExistence type="predicted"/>
<feature type="transmembrane region" description="Helical" evidence="1">
    <location>
        <begin position="55"/>
        <end position="74"/>
    </location>
</feature>
<organism evidence="2 3">
    <name type="scientific">Phyllostomus discolor</name>
    <name type="common">pale spear-nosed bat</name>
    <dbReference type="NCBI Taxonomy" id="89673"/>
    <lineage>
        <taxon>Eukaryota</taxon>
        <taxon>Metazoa</taxon>
        <taxon>Chordata</taxon>
        <taxon>Craniata</taxon>
        <taxon>Vertebrata</taxon>
        <taxon>Euteleostomi</taxon>
        <taxon>Mammalia</taxon>
        <taxon>Eutheria</taxon>
        <taxon>Laurasiatheria</taxon>
        <taxon>Chiroptera</taxon>
        <taxon>Yangochiroptera</taxon>
        <taxon>Phyllostomidae</taxon>
        <taxon>Phyllostominae</taxon>
        <taxon>Phyllostomus</taxon>
    </lineage>
</organism>
<dbReference type="Proteomes" id="UP000664940">
    <property type="component" value="Unassembled WGS sequence"/>
</dbReference>
<accession>A0A834A4L2</accession>
<sequence>MLLAWLLPSFQSLPCFPYVSGTLIAAALVLNPSMGGFVYIIGLCRSLKRTLLRDWQFLLLLQSPLVFTARSYKALFFRCWKLRLHSLAWGWDGLLPRFPSCFLFVFVFLFIFRERRGKEGRKRGRETSVCGSSSMLPTGDLACSPGMCPDWGLNQ</sequence>
<protein>
    <submittedName>
        <fullName evidence="2">Uncharacterized protein</fullName>
    </submittedName>
</protein>